<dbReference type="PANTHER" id="PTHR12126">
    <property type="entry name" value="NADH-UBIQUINONE OXIDOREDUCTASE 39 KDA SUBUNIT-RELATED"/>
    <property type="match status" value="1"/>
</dbReference>
<accession>A0ABR7WE38</accession>
<name>A0ABR7WE38_9ACTN</name>
<dbReference type="Pfam" id="PF01370">
    <property type="entry name" value="Epimerase"/>
    <property type="match status" value="1"/>
</dbReference>
<proteinExistence type="predicted"/>
<comment type="caution">
    <text evidence="2">The sequence shown here is derived from an EMBL/GenBank/DDBJ whole genome shotgun (WGS) entry which is preliminary data.</text>
</comment>
<dbReference type="InterPro" id="IPR001509">
    <property type="entry name" value="Epimerase_deHydtase"/>
</dbReference>
<evidence type="ECO:0000313" key="3">
    <source>
        <dbReference type="Proteomes" id="UP000602395"/>
    </source>
</evidence>
<dbReference type="PANTHER" id="PTHR12126:SF11">
    <property type="entry name" value="NADH DEHYDROGENASE [UBIQUINONE] 1 ALPHA SUBCOMPLEX SUBUNIT 9, MITOCHONDRIAL"/>
    <property type="match status" value="1"/>
</dbReference>
<dbReference type="Proteomes" id="UP000602395">
    <property type="component" value="Unassembled WGS sequence"/>
</dbReference>
<reference evidence="2 3" key="1">
    <citation type="submission" date="2020-09" db="EMBL/GenBank/DDBJ databases">
        <title>Novel species in genus Gordonia.</title>
        <authorList>
            <person name="Zhang G."/>
        </authorList>
    </citation>
    <scope>NUCLEOTIDE SEQUENCE [LARGE SCALE GENOMIC DNA]</scope>
    <source>
        <strain evidence="2 3">ON-33</strain>
    </source>
</reference>
<keyword evidence="3" id="KW-1185">Reference proteome</keyword>
<protein>
    <submittedName>
        <fullName evidence="2">SDR family oxidoreductase</fullName>
    </submittedName>
</protein>
<dbReference type="RefSeq" id="WP_190267678.1">
    <property type="nucleotide sequence ID" value="NZ_BAABAD010000005.1"/>
</dbReference>
<organism evidence="2 3">
    <name type="scientific">Gordonia hankookensis</name>
    <dbReference type="NCBI Taxonomy" id="589403"/>
    <lineage>
        <taxon>Bacteria</taxon>
        <taxon>Bacillati</taxon>
        <taxon>Actinomycetota</taxon>
        <taxon>Actinomycetes</taxon>
        <taxon>Mycobacteriales</taxon>
        <taxon>Gordoniaceae</taxon>
        <taxon>Gordonia</taxon>
    </lineage>
</organism>
<dbReference type="InterPro" id="IPR051207">
    <property type="entry name" value="ComplexI_NDUFA9_subunit"/>
</dbReference>
<gene>
    <name evidence="2" type="ORF">IDF66_15790</name>
</gene>
<sequence length="251" mass="25939">MKVVILGASGEIGRSLSDRLRDRGVDVLAAQRSSGVDAYTGTGLVESFAGADAVVDCTNIVTTKAAAAIDFYATVAANVAAAAIEAGVDRVICLSIINAADPAVNAKFGYYQGKAAQEEAYRGALGADRLTVVRSAQWYELARQMMGTLRLGPLAAVPHMRCRPLSSADAAAAVADVVMAPNGSDVEVAGPEVLDLTDIGKAIARRAGAPRWVIGVKVGGQAIRDGGLLPDAPTVIAPTTLEEWLDKEYAA</sequence>
<evidence type="ECO:0000259" key="1">
    <source>
        <dbReference type="Pfam" id="PF01370"/>
    </source>
</evidence>
<feature type="domain" description="NAD-dependent epimerase/dehydratase" evidence="1">
    <location>
        <begin position="3"/>
        <end position="95"/>
    </location>
</feature>
<dbReference type="Gene3D" id="3.40.50.720">
    <property type="entry name" value="NAD(P)-binding Rossmann-like Domain"/>
    <property type="match status" value="1"/>
</dbReference>
<dbReference type="SUPFAM" id="SSF51735">
    <property type="entry name" value="NAD(P)-binding Rossmann-fold domains"/>
    <property type="match status" value="1"/>
</dbReference>
<dbReference type="EMBL" id="JACWMS010000003">
    <property type="protein sequence ID" value="MBD1321049.1"/>
    <property type="molecule type" value="Genomic_DNA"/>
</dbReference>
<evidence type="ECO:0000313" key="2">
    <source>
        <dbReference type="EMBL" id="MBD1321049.1"/>
    </source>
</evidence>
<dbReference type="InterPro" id="IPR036291">
    <property type="entry name" value="NAD(P)-bd_dom_sf"/>
</dbReference>